<dbReference type="InterPro" id="IPR035965">
    <property type="entry name" value="PAS-like_dom_sf"/>
</dbReference>
<dbReference type="SMART" id="SM00065">
    <property type="entry name" value="GAF"/>
    <property type="match status" value="1"/>
</dbReference>
<sequence>MNQRDTVASSTTSEAQRLARLALLQVIDTDSEPFFDALAAAAQAIAGTPIALVSLVDEHRQWWKANIGLPGVSETPRELAFCAYAIQDDAVMEVPDAPADPRFCDNALVTDTPGIRYYAGAPIVLSDGLRMGTVCVIDQRPRQLEPAQLAALQQLAKVAAQGLEQRRVMLERADINARLQQRLRESEAFLERTGRVAGVGGWEVDVSTKTLTWSDETCRMHDLPPGYQPTLAEAITFYPLEARAVITEAVELCVREGTPWDLELPLISSTGRRLWVHSTGAVEHVDGRMRLVGAIQDVTDRHRAVDALAASERKFRKMFQYSLGLICTHDMDGRLISVNPAAARSLGRSVEEMEGRTLFELIRAERHGGVRGYLSNMVLDGQDSGVIELVAGDGSLRHWKYHNVLDVEADATLVLAHAQDITNQYQQEKQLLEWSFTDPLTNCFNRRFLDDLDRRDASVRWGCIVVDLDKFKLVNDTYGHQRGDEVLVRMAWFLNDPLRRQDHLVRLGGDEFLVLLHQASEQQLQELLRTYLAAGNDAPIQFTLGTALRQEGEALTAVVDRADHALYARRRARRGTAVNEQR</sequence>
<dbReference type="OrthoDB" id="8573350at2"/>
<reference evidence="6 7" key="1">
    <citation type="submission" date="2017-11" db="EMBL/GenBank/DDBJ databases">
        <title>Xanthomonas prunicola sp. nov., a novel pathogen that affects nectarine (Prunus persica var. nectarine) trees.</title>
        <authorList>
            <person name="Lopez M."/>
            <person name="Lopez-Soriano P."/>
            <person name="Garita-Cambronero J."/>
            <person name="Beltran C."/>
            <person name="Taghouti G."/>
            <person name="Portier P."/>
            <person name="Cubero J."/>
            <person name="Fischer-Le Saux M."/>
            <person name="Marco-Noales E."/>
        </authorList>
    </citation>
    <scope>NUCLEOTIDE SEQUENCE [LARGE SCALE GENOMIC DNA]</scope>
    <source>
        <strain evidence="4 6">CFBP8353</strain>
        <strain evidence="5 7">CFBP8354</strain>
    </source>
</reference>
<dbReference type="PANTHER" id="PTHR43102">
    <property type="entry name" value="SLR1143 PROTEIN"/>
    <property type="match status" value="1"/>
</dbReference>
<keyword evidence="7" id="KW-1185">Reference proteome</keyword>
<dbReference type="SUPFAM" id="SSF55781">
    <property type="entry name" value="GAF domain-like"/>
    <property type="match status" value="1"/>
</dbReference>
<dbReference type="PANTHER" id="PTHR43102:SF2">
    <property type="entry name" value="GAF DOMAIN-CONTAINING PROTEIN"/>
    <property type="match status" value="1"/>
</dbReference>
<protein>
    <submittedName>
        <fullName evidence="4">Sensor domain-containing diguanylate cyclase</fullName>
    </submittedName>
</protein>
<dbReference type="Proteomes" id="UP000233720">
    <property type="component" value="Unassembled WGS sequence"/>
</dbReference>
<dbReference type="InterPro" id="IPR029016">
    <property type="entry name" value="GAF-like_dom_sf"/>
</dbReference>
<dbReference type="PROSITE" id="PS50112">
    <property type="entry name" value="PAS"/>
    <property type="match status" value="1"/>
</dbReference>
<evidence type="ECO:0000313" key="5">
    <source>
        <dbReference type="EMBL" id="PKV15084.1"/>
    </source>
</evidence>
<dbReference type="Gene3D" id="3.30.450.20">
    <property type="entry name" value="PAS domain"/>
    <property type="match status" value="2"/>
</dbReference>
<dbReference type="InterPro" id="IPR003018">
    <property type="entry name" value="GAF"/>
</dbReference>
<dbReference type="InterPro" id="IPR013656">
    <property type="entry name" value="PAS_4"/>
</dbReference>
<dbReference type="Pfam" id="PF08448">
    <property type="entry name" value="PAS_4"/>
    <property type="match status" value="1"/>
</dbReference>
<dbReference type="InterPro" id="IPR043128">
    <property type="entry name" value="Rev_trsase/Diguanyl_cyclase"/>
</dbReference>
<dbReference type="PROSITE" id="PS50887">
    <property type="entry name" value="GGDEF"/>
    <property type="match status" value="1"/>
</dbReference>
<dbReference type="SMART" id="SM00267">
    <property type="entry name" value="GGDEF"/>
    <property type="match status" value="1"/>
</dbReference>
<accession>A0A2N3REE5</accession>
<dbReference type="SUPFAM" id="SSF55073">
    <property type="entry name" value="Nucleotide cyclase"/>
    <property type="match status" value="1"/>
</dbReference>
<dbReference type="AlphaFoldDB" id="A0A2N3REE5"/>
<feature type="domain" description="PAS" evidence="1">
    <location>
        <begin position="311"/>
        <end position="381"/>
    </location>
</feature>
<dbReference type="NCBIfam" id="TIGR00229">
    <property type="entry name" value="sensory_box"/>
    <property type="match status" value="1"/>
</dbReference>
<dbReference type="NCBIfam" id="TIGR00254">
    <property type="entry name" value="GGDEF"/>
    <property type="match status" value="1"/>
</dbReference>
<dbReference type="Proteomes" id="UP000233748">
    <property type="component" value="Unassembled WGS sequence"/>
</dbReference>
<evidence type="ECO:0000313" key="6">
    <source>
        <dbReference type="Proteomes" id="UP000233720"/>
    </source>
</evidence>
<evidence type="ECO:0000259" key="1">
    <source>
        <dbReference type="PROSITE" id="PS50112"/>
    </source>
</evidence>
<dbReference type="Gene3D" id="3.30.450.40">
    <property type="match status" value="1"/>
</dbReference>
<dbReference type="SUPFAM" id="SSF55785">
    <property type="entry name" value="PYP-like sensor domain (PAS domain)"/>
    <property type="match status" value="2"/>
</dbReference>
<comment type="caution">
    <text evidence="4">The sequence shown here is derived from an EMBL/GenBank/DDBJ whole genome shotgun (WGS) entry which is preliminary data.</text>
</comment>
<dbReference type="InterPro" id="IPR000014">
    <property type="entry name" value="PAS"/>
</dbReference>
<feature type="domain" description="GGDEF" evidence="3">
    <location>
        <begin position="459"/>
        <end position="582"/>
    </location>
</feature>
<dbReference type="SMART" id="SM00091">
    <property type="entry name" value="PAS"/>
    <property type="match status" value="1"/>
</dbReference>
<feature type="domain" description="PAC" evidence="2">
    <location>
        <begin position="260"/>
        <end position="310"/>
    </location>
</feature>
<name>A0A2N3REE5_9XANT</name>
<gene>
    <name evidence="4" type="ORF">XpruCFBP8353_21375</name>
    <name evidence="5" type="ORF">XpruCFBP8354_21145</name>
</gene>
<evidence type="ECO:0000313" key="7">
    <source>
        <dbReference type="Proteomes" id="UP000233748"/>
    </source>
</evidence>
<dbReference type="CDD" id="cd01949">
    <property type="entry name" value="GGDEF"/>
    <property type="match status" value="1"/>
</dbReference>
<evidence type="ECO:0000313" key="4">
    <source>
        <dbReference type="EMBL" id="PKV10851.1"/>
    </source>
</evidence>
<dbReference type="CDD" id="cd00130">
    <property type="entry name" value="PAS"/>
    <property type="match status" value="1"/>
</dbReference>
<organism evidence="4 6">
    <name type="scientific">Xanthomonas prunicola</name>
    <dbReference type="NCBI Taxonomy" id="2053930"/>
    <lineage>
        <taxon>Bacteria</taxon>
        <taxon>Pseudomonadati</taxon>
        <taxon>Pseudomonadota</taxon>
        <taxon>Gammaproteobacteria</taxon>
        <taxon>Lysobacterales</taxon>
        <taxon>Lysobacteraceae</taxon>
        <taxon>Xanthomonas</taxon>
    </lineage>
</organism>
<dbReference type="EMBL" id="PHKV01000014">
    <property type="protein sequence ID" value="PKV10851.1"/>
    <property type="molecule type" value="Genomic_DNA"/>
</dbReference>
<dbReference type="Pfam" id="PF01590">
    <property type="entry name" value="GAF"/>
    <property type="match status" value="1"/>
</dbReference>
<dbReference type="InterPro" id="IPR000700">
    <property type="entry name" value="PAS-assoc_C"/>
</dbReference>
<evidence type="ECO:0000259" key="2">
    <source>
        <dbReference type="PROSITE" id="PS50113"/>
    </source>
</evidence>
<dbReference type="RefSeq" id="WP_101365022.1">
    <property type="nucleotide sequence ID" value="NZ_PHKV01000014.1"/>
</dbReference>
<dbReference type="Gene3D" id="3.30.70.270">
    <property type="match status" value="1"/>
</dbReference>
<proteinExistence type="predicted"/>
<dbReference type="EMBL" id="PHKW01000013">
    <property type="protein sequence ID" value="PKV15084.1"/>
    <property type="molecule type" value="Genomic_DNA"/>
</dbReference>
<dbReference type="InterPro" id="IPR000160">
    <property type="entry name" value="GGDEF_dom"/>
</dbReference>
<dbReference type="PROSITE" id="PS50113">
    <property type="entry name" value="PAC"/>
    <property type="match status" value="1"/>
</dbReference>
<dbReference type="Pfam" id="PF00990">
    <property type="entry name" value="GGDEF"/>
    <property type="match status" value="1"/>
</dbReference>
<evidence type="ECO:0000259" key="3">
    <source>
        <dbReference type="PROSITE" id="PS50887"/>
    </source>
</evidence>
<dbReference type="InterPro" id="IPR029787">
    <property type="entry name" value="Nucleotide_cyclase"/>
</dbReference>